<keyword evidence="1" id="KW-0732">Signal</keyword>
<evidence type="ECO:0000313" key="5">
    <source>
        <dbReference type="EMBL" id="CEA09639.1"/>
    </source>
</evidence>
<dbReference type="PANTHER" id="PTHR11575:SF6">
    <property type="entry name" value="2',3'-CYCLIC-NUCLEOTIDE 2'-PHOSPHODIESTERASE_3'-NUCLEOTIDASE"/>
    <property type="match status" value="1"/>
</dbReference>
<dbReference type="AlphaFoldDB" id="A0A078MTV7"/>
<dbReference type="PANTHER" id="PTHR11575">
    <property type="entry name" value="5'-NUCLEOTIDASE-RELATED"/>
    <property type="match status" value="1"/>
</dbReference>
<evidence type="ECO:0000259" key="3">
    <source>
        <dbReference type="Pfam" id="PF00149"/>
    </source>
</evidence>
<dbReference type="EMBL" id="LN483072">
    <property type="protein sequence ID" value="CEA09639.1"/>
    <property type="molecule type" value="Genomic_DNA"/>
</dbReference>
<evidence type="ECO:0000256" key="2">
    <source>
        <dbReference type="RuleBase" id="RU362119"/>
    </source>
</evidence>
<dbReference type="PROSITE" id="PS00786">
    <property type="entry name" value="5_NUCLEOTIDASE_2"/>
    <property type="match status" value="1"/>
</dbReference>
<evidence type="ECO:0000259" key="4">
    <source>
        <dbReference type="Pfam" id="PF02872"/>
    </source>
</evidence>
<comment type="similarity">
    <text evidence="2">Belongs to the 5'-nucleotidase family.</text>
</comment>
<dbReference type="GO" id="GO:0000166">
    <property type="term" value="F:nucleotide binding"/>
    <property type="evidence" value="ECO:0007669"/>
    <property type="project" value="UniProtKB-KW"/>
</dbReference>
<accession>A0A078MTV7</accession>
<dbReference type="InterPro" id="IPR004843">
    <property type="entry name" value="Calcineurin-like_PHP"/>
</dbReference>
<dbReference type="GO" id="GO:0009166">
    <property type="term" value="P:nucleotide catabolic process"/>
    <property type="evidence" value="ECO:0007669"/>
    <property type="project" value="InterPro"/>
</dbReference>
<dbReference type="InterPro" id="IPR029052">
    <property type="entry name" value="Metallo-depent_PP-like"/>
</dbReference>
<dbReference type="Pfam" id="PF00149">
    <property type="entry name" value="Metallophos"/>
    <property type="match status" value="1"/>
</dbReference>
<dbReference type="InterPro" id="IPR006146">
    <property type="entry name" value="5'-Nucleotdase_CS"/>
</dbReference>
<dbReference type="SUPFAM" id="SSF56300">
    <property type="entry name" value="Metallo-dependent phosphatases"/>
    <property type="match status" value="1"/>
</dbReference>
<dbReference type="InterPro" id="IPR008334">
    <property type="entry name" value="5'-Nucleotdase_C"/>
</dbReference>
<dbReference type="Gene3D" id="3.60.21.10">
    <property type="match status" value="1"/>
</dbReference>
<feature type="domain" description="Calcineurin-like phosphoesterase" evidence="3">
    <location>
        <begin position="32"/>
        <end position="276"/>
    </location>
</feature>
<sequence length="618" mass="65078">MSVPPPSGASADADVVPAPAFPIDAAATAVITVLGTTDLHGHVENWNYYQDAEYRDEAGNAVGLARLATLIRRIRAERGRGATLLIDAGDTIQGTPLTDYFASVEPITAGGGLHPLAAAMNAVGYDAAALGNHEFNYGLDLLRAFEAQLDFPLLGANAVDEATGEPAFPPYLLTTLHPAGAPPVRVGILGLTNPGVAVWDRAHVAGRLRFPGLVEQARRYVPELRAAGADLVLVSAHSGLDGASSYGDGAPPENAAAELAAEVPGIDAVLVGHAHREVEEHIVINRHTGRPVVLTEPLCFGMRLSVLTFDLVHEAVSRAGEGTGPDGPEPDVGRAGRWRVRSASARLLNANTADPDPEVSALIHEPHQRVRDYVNTPVGTAVAPLSAAEARLKPTPVMELVHRVQTGALSRALAGTADAGLPVLSAASPFSRRAVLPAGQVTIRDLAGLYLFPNTLSGVELSGAQLRDYLEHAARYFLRPGVGAVSDGAAADPVPDPAALDPAAPTNAEGIADYNFDAISGLEYDIDLARPVGERIRNLTHQGHPVRDGQRFALAVNNYRQSGSGNYPHVAGARLLAQTPLEIRQLLIEHVRAQGRLDPADYPASNWRLVYDGVPLVP</sequence>
<dbReference type="Gene3D" id="3.90.780.10">
    <property type="entry name" value="5'-Nucleotidase, C-terminal domain"/>
    <property type="match status" value="1"/>
</dbReference>
<dbReference type="InterPro" id="IPR036907">
    <property type="entry name" value="5'-Nucleotdase_C_sf"/>
</dbReference>
<dbReference type="PRINTS" id="PR01607">
    <property type="entry name" value="APYRASEFAMLY"/>
</dbReference>
<dbReference type="PATRIC" id="fig|1461584.3.peg.2987"/>
<feature type="domain" description="5'-Nucleotidase C-terminal" evidence="4">
    <location>
        <begin position="379"/>
        <end position="570"/>
    </location>
</feature>
<dbReference type="InterPro" id="IPR006179">
    <property type="entry name" value="5_nucleotidase/apyrase"/>
</dbReference>
<evidence type="ECO:0000256" key="1">
    <source>
        <dbReference type="ARBA" id="ARBA00022729"/>
    </source>
</evidence>
<dbReference type="Pfam" id="PF02872">
    <property type="entry name" value="5_nucleotid_C"/>
    <property type="match status" value="1"/>
</dbReference>
<dbReference type="GO" id="GO:0016788">
    <property type="term" value="F:hydrolase activity, acting on ester bonds"/>
    <property type="evidence" value="ECO:0007669"/>
    <property type="project" value="InterPro"/>
</dbReference>
<gene>
    <name evidence="5" type="primary">yfkN</name>
    <name evidence="5" type="ORF">BN1051_03011</name>
</gene>
<name>A0A078MTV7_9MICC</name>
<organism evidence="5">
    <name type="scientific">Arthrobacter saudimassiliensis</name>
    <dbReference type="NCBI Taxonomy" id="1461584"/>
    <lineage>
        <taxon>Bacteria</taxon>
        <taxon>Bacillati</taxon>
        <taxon>Actinomycetota</taxon>
        <taxon>Actinomycetes</taxon>
        <taxon>Micrococcales</taxon>
        <taxon>Micrococcaceae</taxon>
        <taxon>Arthrobacter</taxon>
    </lineage>
</organism>
<keyword evidence="2" id="KW-0547">Nucleotide-binding</keyword>
<dbReference type="GO" id="GO:0046872">
    <property type="term" value="F:metal ion binding"/>
    <property type="evidence" value="ECO:0007669"/>
    <property type="project" value="InterPro"/>
</dbReference>
<dbReference type="GO" id="GO:0030288">
    <property type="term" value="C:outer membrane-bounded periplasmic space"/>
    <property type="evidence" value="ECO:0007669"/>
    <property type="project" value="TreeGrafter"/>
</dbReference>
<dbReference type="SUPFAM" id="SSF55816">
    <property type="entry name" value="5'-nucleotidase (syn. UDP-sugar hydrolase), C-terminal domain"/>
    <property type="match status" value="1"/>
</dbReference>
<protein>
    <submittedName>
        <fullName evidence="5">Trifunctional nucleotide phosphoesterase protein YfkN</fullName>
    </submittedName>
</protein>
<reference evidence="5" key="1">
    <citation type="submission" date="2014-07" db="EMBL/GenBank/DDBJ databases">
        <authorList>
            <person name="Urmite Genomes Urmite Genomes"/>
        </authorList>
    </citation>
    <scope>NUCLEOTIDE SEQUENCE</scope>
    <source>
        <strain evidence="5">11W110_air</strain>
    </source>
</reference>
<proteinExistence type="inferred from homology"/>
<keyword evidence="2" id="KW-0378">Hydrolase</keyword>